<name>A0ABY6GLA1_9PROT</name>
<dbReference type="NCBIfam" id="TIGR00090">
    <property type="entry name" value="rsfS_iojap_ybeB"/>
    <property type="match status" value="1"/>
</dbReference>
<comment type="subcellular location">
    <subcellularLocation>
        <location evidence="2">Cytoplasm</location>
    </subcellularLocation>
</comment>
<dbReference type="RefSeq" id="WP_319807890.1">
    <property type="nucleotide sequence ID" value="NZ_CP107052.1"/>
</dbReference>
<keyword evidence="2" id="KW-0963">Cytoplasm</keyword>
<dbReference type="PANTHER" id="PTHR21043">
    <property type="entry name" value="IOJAP SUPERFAMILY ORTHOLOG"/>
    <property type="match status" value="1"/>
</dbReference>
<comment type="function">
    <text evidence="2">Functions as a ribosomal silencing factor. Interacts with ribosomal protein uL14 (rplN), blocking formation of intersubunit bridge B8. Prevents association of the 30S and 50S ribosomal subunits and the formation of functional ribosomes, thus repressing translation.</text>
</comment>
<evidence type="ECO:0000313" key="5">
    <source>
        <dbReference type="Proteomes" id="UP001163831"/>
    </source>
</evidence>
<dbReference type="InterPro" id="IPR043519">
    <property type="entry name" value="NT_sf"/>
</dbReference>
<dbReference type="Gene3D" id="3.30.460.10">
    <property type="entry name" value="Beta Polymerase, domain 2"/>
    <property type="match status" value="1"/>
</dbReference>
<dbReference type="PANTHER" id="PTHR21043:SF0">
    <property type="entry name" value="MITOCHONDRIAL ASSEMBLY OF RIBOSOMAL LARGE SUBUNIT PROTEIN 1"/>
    <property type="match status" value="1"/>
</dbReference>
<accession>A0ABY6GLA1</accession>
<evidence type="ECO:0000256" key="2">
    <source>
        <dbReference type="HAMAP-Rule" id="MF_01477"/>
    </source>
</evidence>
<proteinExistence type="inferred from homology"/>
<keyword evidence="2" id="KW-0678">Repressor</keyword>
<dbReference type="HAMAP" id="MF_01477">
    <property type="entry name" value="Iojap_RsfS"/>
    <property type="match status" value="1"/>
</dbReference>
<evidence type="ECO:0000256" key="3">
    <source>
        <dbReference type="SAM" id="MobiDB-lite"/>
    </source>
</evidence>
<keyword evidence="2" id="KW-0810">Translation regulation</keyword>
<organism evidence="4 5">
    <name type="scientific">Candidatus Kirkpatrickella diaphorinae</name>
    <dbReference type="NCBI Taxonomy" id="2984322"/>
    <lineage>
        <taxon>Bacteria</taxon>
        <taxon>Pseudomonadati</taxon>
        <taxon>Pseudomonadota</taxon>
        <taxon>Alphaproteobacteria</taxon>
        <taxon>Acetobacterales</taxon>
        <taxon>Acetobacteraceae</taxon>
        <taxon>Candidatus Kirkpatrickella</taxon>
    </lineage>
</organism>
<dbReference type="SUPFAM" id="SSF81301">
    <property type="entry name" value="Nucleotidyltransferase"/>
    <property type="match status" value="1"/>
</dbReference>
<reference evidence="4" key="1">
    <citation type="submission" date="2022-10" db="EMBL/GenBank/DDBJ databases">
        <title>Candidatus Kirkpatrella diaphorinas gen. nov., sp. nov., an uncultured endosymbiont identified in a population of Diaphorina citri from Hawaii.</title>
        <authorList>
            <person name="Henry E.M."/>
            <person name="Carlson C.R."/>
            <person name="Kuo Y.-W."/>
        </authorList>
    </citation>
    <scope>NUCLEOTIDE SEQUENCE</scope>
    <source>
        <strain evidence="4">CADCRV1</strain>
    </source>
</reference>
<dbReference type="Proteomes" id="UP001163831">
    <property type="component" value="Chromosome"/>
</dbReference>
<gene>
    <name evidence="2 4" type="primary">rsfS</name>
    <name evidence="4" type="ORF">N5W20_00235</name>
</gene>
<comment type="similarity">
    <text evidence="1 2">Belongs to the Iojap/RsfS family.</text>
</comment>
<sequence>MASTDARQAPDKTSRKKRVSAGPEKKARSRPAVPEVDTDILMNVIHESLMADKAEDITVIDLIGRASFADKMVIATGLADRQIAAMAEHIEKKLKEAGVKRVWIEGEGGTDWVLLDAGDIVVHLFKAEARQHYALEKMWAPELDDDADN</sequence>
<comment type="subunit">
    <text evidence="2">Interacts with ribosomal protein uL14 (rplN).</text>
</comment>
<protein>
    <recommendedName>
        <fullName evidence="2">Ribosomal silencing factor RsfS</fullName>
    </recommendedName>
</protein>
<feature type="region of interest" description="Disordered" evidence="3">
    <location>
        <begin position="1"/>
        <end position="33"/>
    </location>
</feature>
<evidence type="ECO:0000313" key="4">
    <source>
        <dbReference type="EMBL" id="UYH52309.1"/>
    </source>
</evidence>
<dbReference type="Pfam" id="PF02410">
    <property type="entry name" value="RsfS"/>
    <property type="match status" value="1"/>
</dbReference>
<keyword evidence="5" id="KW-1185">Reference proteome</keyword>
<dbReference type="InterPro" id="IPR004394">
    <property type="entry name" value="Iojap/RsfS/C7orf30"/>
</dbReference>
<evidence type="ECO:0000256" key="1">
    <source>
        <dbReference type="ARBA" id="ARBA00010574"/>
    </source>
</evidence>
<dbReference type="EMBL" id="CP107052">
    <property type="protein sequence ID" value="UYH52309.1"/>
    <property type="molecule type" value="Genomic_DNA"/>
</dbReference>